<protein>
    <submittedName>
        <fullName evidence="1">Uncharacterized protein</fullName>
    </submittedName>
</protein>
<reference evidence="2" key="1">
    <citation type="journal article" date="2015" name="Nat. Genet.">
        <title>The genome and transcriptome of the zoonotic hookworm Ancylostoma ceylanicum identify infection-specific gene families.</title>
        <authorList>
            <person name="Schwarz E.M."/>
            <person name="Hu Y."/>
            <person name="Antoshechkin I."/>
            <person name="Miller M.M."/>
            <person name="Sternberg P.W."/>
            <person name="Aroian R.V."/>
        </authorList>
    </citation>
    <scope>NUCLEOTIDE SEQUENCE</scope>
    <source>
        <strain evidence="2">HY135</strain>
    </source>
</reference>
<sequence>MTLEALAEYKRKKKETKAEVAKAKNAAMDEFYEKLDGSQGEKPVFRLAKARHKASLDLSEVKAVKDEDGKY</sequence>
<comment type="caution">
    <text evidence="1">The sequence shown here is derived from an EMBL/GenBank/DDBJ whole genome shotgun (WGS) entry which is preliminary data.</text>
</comment>
<proteinExistence type="predicted"/>
<accession>A0A016WH58</accession>
<dbReference type="OrthoDB" id="5870833at2759"/>
<organism evidence="1 2">
    <name type="scientific">Ancylostoma ceylanicum</name>
    <dbReference type="NCBI Taxonomy" id="53326"/>
    <lineage>
        <taxon>Eukaryota</taxon>
        <taxon>Metazoa</taxon>
        <taxon>Ecdysozoa</taxon>
        <taxon>Nematoda</taxon>
        <taxon>Chromadorea</taxon>
        <taxon>Rhabditida</taxon>
        <taxon>Rhabditina</taxon>
        <taxon>Rhabditomorpha</taxon>
        <taxon>Strongyloidea</taxon>
        <taxon>Ancylostomatidae</taxon>
        <taxon>Ancylostomatinae</taxon>
        <taxon>Ancylostoma</taxon>
    </lineage>
</organism>
<dbReference type="Proteomes" id="UP000024635">
    <property type="component" value="Unassembled WGS sequence"/>
</dbReference>
<name>A0A016WH58_9BILA</name>
<dbReference type="STRING" id="53326.A0A016WH58"/>
<gene>
    <name evidence="1" type="primary">Acey_s0722.g1834</name>
    <name evidence="1" type="ORF">Y032_0722g1834</name>
</gene>
<evidence type="ECO:0000313" key="1">
    <source>
        <dbReference type="EMBL" id="EYC38363.1"/>
    </source>
</evidence>
<evidence type="ECO:0000313" key="2">
    <source>
        <dbReference type="Proteomes" id="UP000024635"/>
    </source>
</evidence>
<dbReference type="EMBL" id="JARK01000322">
    <property type="protein sequence ID" value="EYC38363.1"/>
    <property type="molecule type" value="Genomic_DNA"/>
</dbReference>
<keyword evidence="2" id="KW-1185">Reference proteome</keyword>
<dbReference type="AlphaFoldDB" id="A0A016WH58"/>